<organism evidence="2 3">
    <name type="scientific">Ascochyta lentis</name>
    <dbReference type="NCBI Taxonomy" id="205686"/>
    <lineage>
        <taxon>Eukaryota</taxon>
        <taxon>Fungi</taxon>
        <taxon>Dikarya</taxon>
        <taxon>Ascomycota</taxon>
        <taxon>Pezizomycotina</taxon>
        <taxon>Dothideomycetes</taxon>
        <taxon>Pleosporomycetidae</taxon>
        <taxon>Pleosporales</taxon>
        <taxon>Pleosporineae</taxon>
        <taxon>Didymellaceae</taxon>
        <taxon>Ascochyta</taxon>
    </lineage>
</organism>
<feature type="region of interest" description="Disordered" evidence="1">
    <location>
        <begin position="75"/>
        <end position="252"/>
    </location>
</feature>
<evidence type="ECO:0000313" key="2">
    <source>
        <dbReference type="EMBL" id="KAF9698804.1"/>
    </source>
</evidence>
<gene>
    <name evidence="2" type="ORF">EKO04_002881</name>
</gene>
<protein>
    <submittedName>
        <fullName evidence="2">Uncharacterized protein</fullName>
    </submittedName>
</protein>
<proteinExistence type="predicted"/>
<sequence>MMAKDFSDAVSNASSSAYHSSVKTKRRSLLPQLGTPKPMAHAVALSDAPMDDADSNQSRVDAAEVPKTATAIPLARGTSVSGSRLGRLRPRSMYQTGSALPAKSIEVDKSTTSQSMRPPSLQGRPSATPSLGLGRTQSLRRPAVTTQASSSAVPTTHSRTQSTSTVPLARNNTTRPRTNAERPRSVHIPSTALPQVGSTSIAPESAATRTSTRLAGLSRSASVKARPEVTSSGMRPRAATRPEEPTVPQVKPRDPIKEEAKKTARPAFSTLQQHFTPRKAGKAPTATFLHPAPVTTSNSLPPELVSLQMDLLQLHLLHENAAEVHRHWEISAKRALRLKFDEVASLYQVMLEHERSGQEQKNLEALVEWTGDRSSASLVEHIQILSGPLHELPSLVQTGGRFQRLVADFEQWVSWVEEVRSARQSRTEAGLGSIEGLGDAWKAENASLMRKLTSFARDLDGLSQPATGSSIASIVGSCKTLLEGLLEELRVMQTIEASVVFEEKKWVEIRLQGIAADIDSFLVDKAPAWRT</sequence>
<dbReference type="OrthoDB" id="5429993at2759"/>
<dbReference type="AlphaFoldDB" id="A0A8H7J8E1"/>
<reference evidence="2" key="1">
    <citation type="submission" date="2018-12" db="EMBL/GenBank/DDBJ databases">
        <authorList>
            <person name="Syme R.A."/>
            <person name="Farfan-Caceres L."/>
            <person name="Lichtenzveig J."/>
        </authorList>
    </citation>
    <scope>NUCLEOTIDE SEQUENCE</scope>
    <source>
        <strain evidence="2">Al4</strain>
    </source>
</reference>
<evidence type="ECO:0000256" key="1">
    <source>
        <dbReference type="SAM" id="MobiDB-lite"/>
    </source>
</evidence>
<feature type="region of interest" description="Disordered" evidence="1">
    <location>
        <begin position="1"/>
        <end position="57"/>
    </location>
</feature>
<evidence type="ECO:0000313" key="3">
    <source>
        <dbReference type="Proteomes" id="UP000651452"/>
    </source>
</evidence>
<feature type="compositionally biased region" description="Polar residues" evidence="1">
    <location>
        <begin position="110"/>
        <end position="177"/>
    </location>
</feature>
<name>A0A8H7J8E1_9PLEO</name>
<dbReference type="Proteomes" id="UP000651452">
    <property type="component" value="Unassembled WGS sequence"/>
</dbReference>
<keyword evidence="3" id="KW-1185">Reference proteome</keyword>
<feature type="compositionally biased region" description="Low complexity" evidence="1">
    <location>
        <begin position="9"/>
        <end position="21"/>
    </location>
</feature>
<feature type="compositionally biased region" description="Polar residues" evidence="1">
    <location>
        <begin position="192"/>
        <end position="213"/>
    </location>
</feature>
<reference evidence="2" key="2">
    <citation type="submission" date="2020-09" db="EMBL/GenBank/DDBJ databases">
        <title>Reference genome assembly for Australian Ascochyta lentis isolate Al4.</title>
        <authorList>
            <person name="Lee R.C."/>
            <person name="Farfan-Caceres L.M."/>
            <person name="Debler J.W."/>
            <person name="Williams A.H."/>
            <person name="Henares B.M."/>
        </authorList>
    </citation>
    <scope>NUCLEOTIDE SEQUENCE</scope>
    <source>
        <strain evidence="2">Al4</strain>
    </source>
</reference>
<accession>A0A8H7J8E1</accession>
<comment type="caution">
    <text evidence="2">The sequence shown here is derived from an EMBL/GenBank/DDBJ whole genome shotgun (WGS) entry which is preliminary data.</text>
</comment>
<dbReference type="EMBL" id="RZGK01000005">
    <property type="protein sequence ID" value="KAF9698804.1"/>
    <property type="molecule type" value="Genomic_DNA"/>
</dbReference>
<feature type="compositionally biased region" description="Low complexity" evidence="1">
    <location>
        <begin position="76"/>
        <end position="85"/>
    </location>
</feature>